<dbReference type="EMBL" id="BMXI01000008">
    <property type="protein sequence ID" value="GHC54516.1"/>
    <property type="molecule type" value="Genomic_DNA"/>
</dbReference>
<gene>
    <name evidence="1" type="ORF">GCM10007100_21180</name>
</gene>
<dbReference type="Gene3D" id="2.60.120.200">
    <property type="match status" value="1"/>
</dbReference>
<organism evidence="1 2">
    <name type="scientific">Roseibacillus persicicus</name>
    <dbReference type="NCBI Taxonomy" id="454148"/>
    <lineage>
        <taxon>Bacteria</taxon>
        <taxon>Pseudomonadati</taxon>
        <taxon>Verrucomicrobiota</taxon>
        <taxon>Verrucomicrobiia</taxon>
        <taxon>Verrucomicrobiales</taxon>
        <taxon>Verrucomicrobiaceae</taxon>
        <taxon>Roseibacillus</taxon>
    </lineage>
</organism>
<sequence>MITRNKRHWPTSTLRTNTRFNARRSGILSSLLFAGASLSLSALDLVYQDDFDGDGVELNLGTGAGMEVVFSGTSGNWTDNNENLEFIATTSGGSRAGIATTGQFDLSQGFRLEVTYNVASLTVVKETGHTTLSNRVNFGLVDELIKNEEDETTTRDVFGVSPSNHYGLGFNLTDSASSPTATSPPVGLNFIGGDGIVVPISNGQPFTVGVHTLVLEADMEGNWSYSIDGAEATAGNFSEAGVTFDLTRDYHFYAYGQNDESAFQIVSLTVEATQSETELELEIARSSDGSELDFAWSNSTGTFYDLLSTTDLGLALEAWTPVAKGLSADGSGINTFTTALPADPKTFYVVQETEPLFYASFENDNGGFTAINNSTESIWEHGLPSGGGIGGSVTSGNGGSAGAWGTALTSYYSVGTDTFLRSPVIDLTNVTAASLSFAEAADFLPADTAEVYLIDDETDALIESTPIYISTDTRLTNASWTMVEPISLPASAYGQAVRLEFRFVGTNPGNFLGWYIDDVLVAED</sequence>
<evidence type="ECO:0000313" key="2">
    <source>
        <dbReference type="Proteomes" id="UP000644507"/>
    </source>
</evidence>
<reference evidence="1" key="1">
    <citation type="journal article" date="2014" name="Int. J. Syst. Evol. Microbiol.">
        <title>Complete genome sequence of Corynebacterium casei LMG S-19264T (=DSM 44701T), isolated from a smear-ripened cheese.</title>
        <authorList>
            <consortium name="US DOE Joint Genome Institute (JGI-PGF)"/>
            <person name="Walter F."/>
            <person name="Albersmeier A."/>
            <person name="Kalinowski J."/>
            <person name="Ruckert C."/>
        </authorList>
    </citation>
    <scope>NUCLEOTIDE SEQUENCE</scope>
    <source>
        <strain evidence="1">KCTC 12988</strain>
    </source>
</reference>
<evidence type="ECO:0008006" key="3">
    <source>
        <dbReference type="Google" id="ProtNLM"/>
    </source>
</evidence>
<dbReference type="AlphaFoldDB" id="A0A918TME1"/>
<dbReference type="NCBIfam" id="NF038128">
    <property type="entry name" value="choice_anch_J"/>
    <property type="match status" value="1"/>
</dbReference>
<name>A0A918TME1_9BACT</name>
<accession>A0A918TME1</accession>
<evidence type="ECO:0000313" key="1">
    <source>
        <dbReference type="EMBL" id="GHC54516.1"/>
    </source>
</evidence>
<keyword evidence="2" id="KW-1185">Reference proteome</keyword>
<dbReference type="RefSeq" id="WP_189569922.1">
    <property type="nucleotide sequence ID" value="NZ_BMXI01000008.1"/>
</dbReference>
<dbReference type="Proteomes" id="UP000644507">
    <property type="component" value="Unassembled WGS sequence"/>
</dbReference>
<reference evidence="1" key="2">
    <citation type="submission" date="2020-09" db="EMBL/GenBank/DDBJ databases">
        <authorList>
            <person name="Sun Q."/>
            <person name="Kim S."/>
        </authorList>
    </citation>
    <scope>NUCLEOTIDE SEQUENCE</scope>
    <source>
        <strain evidence="1">KCTC 12988</strain>
    </source>
</reference>
<proteinExistence type="predicted"/>
<comment type="caution">
    <text evidence="1">The sequence shown here is derived from an EMBL/GenBank/DDBJ whole genome shotgun (WGS) entry which is preliminary data.</text>
</comment>
<protein>
    <recommendedName>
        <fullName evidence="3">MAM domain-containing protein</fullName>
    </recommendedName>
</protein>